<evidence type="ECO:0000256" key="2">
    <source>
        <dbReference type="ARBA" id="ARBA00018672"/>
    </source>
</evidence>
<dbReference type="AlphaFoldDB" id="A0A498CP51"/>
<dbReference type="GO" id="GO:0000156">
    <property type="term" value="F:phosphorelay response regulator activity"/>
    <property type="evidence" value="ECO:0007669"/>
    <property type="project" value="TreeGrafter"/>
</dbReference>
<keyword evidence="3" id="KW-0963">Cytoplasm</keyword>
<proteinExistence type="predicted"/>
<keyword evidence="8" id="KW-0804">Transcription</keyword>
<dbReference type="RefSeq" id="WP_101548152.1">
    <property type="nucleotide sequence ID" value="NZ_DBFBJK010000170.1"/>
</dbReference>
<dbReference type="GO" id="GO:0032993">
    <property type="term" value="C:protein-DNA complex"/>
    <property type="evidence" value="ECO:0007669"/>
    <property type="project" value="TreeGrafter"/>
</dbReference>
<dbReference type="Gene3D" id="3.40.50.2300">
    <property type="match status" value="1"/>
</dbReference>
<evidence type="ECO:0000256" key="1">
    <source>
        <dbReference type="ARBA" id="ARBA00004496"/>
    </source>
</evidence>
<evidence type="ECO:0000256" key="6">
    <source>
        <dbReference type="ARBA" id="ARBA00023125"/>
    </source>
</evidence>
<evidence type="ECO:0000256" key="11">
    <source>
        <dbReference type="ARBA" id="ARBA00039976"/>
    </source>
</evidence>
<feature type="domain" description="Response regulatory" evidence="14">
    <location>
        <begin position="3"/>
        <end position="117"/>
    </location>
</feature>
<evidence type="ECO:0000259" key="14">
    <source>
        <dbReference type="PROSITE" id="PS50110"/>
    </source>
</evidence>
<evidence type="ECO:0000256" key="12">
    <source>
        <dbReference type="PROSITE-ProRule" id="PRU00169"/>
    </source>
</evidence>
<dbReference type="InterPro" id="IPR011006">
    <property type="entry name" value="CheY-like_superfamily"/>
</dbReference>
<accession>A0A498CP51</accession>
<dbReference type="EMBL" id="RCHT01000017">
    <property type="protein sequence ID" value="RLL09760.1"/>
    <property type="molecule type" value="Genomic_DNA"/>
</dbReference>
<dbReference type="SUPFAM" id="SSF52172">
    <property type="entry name" value="CheY-like"/>
    <property type="match status" value="1"/>
</dbReference>
<dbReference type="InterPro" id="IPR001867">
    <property type="entry name" value="OmpR/PhoB-type_DNA-bd"/>
</dbReference>
<keyword evidence="4" id="KW-0805">Transcription regulation</keyword>
<evidence type="ECO:0000256" key="3">
    <source>
        <dbReference type="ARBA" id="ARBA00022490"/>
    </source>
</evidence>
<protein>
    <recommendedName>
        <fullName evidence="11">Heme response regulator HssR</fullName>
    </recommendedName>
    <alternativeName>
        <fullName evidence="2">Stage 0 sporulation protein A homolog</fullName>
    </alternativeName>
</protein>
<feature type="domain" description="OmpR/PhoB-type" evidence="15">
    <location>
        <begin position="125"/>
        <end position="222"/>
    </location>
</feature>
<keyword evidence="17" id="KW-1185">Reference proteome</keyword>
<keyword evidence="7" id="KW-0010">Activator</keyword>
<evidence type="ECO:0000256" key="8">
    <source>
        <dbReference type="ARBA" id="ARBA00023163"/>
    </source>
</evidence>
<dbReference type="InterPro" id="IPR001789">
    <property type="entry name" value="Sig_transdc_resp-reg_receiver"/>
</dbReference>
<dbReference type="Gene3D" id="1.10.10.10">
    <property type="entry name" value="Winged helix-like DNA-binding domain superfamily/Winged helix DNA-binding domain"/>
    <property type="match status" value="1"/>
</dbReference>
<dbReference type="Pfam" id="PF00486">
    <property type="entry name" value="Trans_reg_C"/>
    <property type="match status" value="1"/>
</dbReference>
<gene>
    <name evidence="16" type="ORF">D4A47_09610</name>
</gene>
<evidence type="ECO:0000256" key="13">
    <source>
        <dbReference type="PROSITE-ProRule" id="PRU01091"/>
    </source>
</evidence>
<comment type="function">
    <text evidence="10">Member of the two-component regulatory system HssS/HssR involved in intracellular heme homeostasis and tempering of staphylococcal virulence. Phosphorylated HssR binds to a direct repeat sequence within hrtAB promoter and activates the expression of hrtAB, an efflux pump, in response to extracellular heme, hemin, hemoglobin or blood.</text>
</comment>
<name>A0A498CP51_9FIRM</name>
<feature type="modified residue" description="4-aspartylphosphate" evidence="12">
    <location>
        <position position="52"/>
    </location>
</feature>
<evidence type="ECO:0000256" key="5">
    <source>
        <dbReference type="ARBA" id="ARBA00023026"/>
    </source>
</evidence>
<dbReference type="PANTHER" id="PTHR48111:SF49">
    <property type="entry name" value="HEME RESPONSE REGULATOR HSSR"/>
    <property type="match status" value="1"/>
</dbReference>
<dbReference type="PROSITE" id="PS51755">
    <property type="entry name" value="OMPR_PHOB"/>
    <property type="match status" value="1"/>
</dbReference>
<evidence type="ECO:0000259" key="15">
    <source>
        <dbReference type="PROSITE" id="PS51755"/>
    </source>
</evidence>
<dbReference type="SMART" id="SM00448">
    <property type="entry name" value="REC"/>
    <property type="match status" value="1"/>
</dbReference>
<dbReference type="SMART" id="SM00862">
    <property type="entry name" value="Trans_reg_C"/>
    <property type="match status" value="1"/>
</dbReference>
<dbReference type="InterPro" id="IPR036388">
    <property type="entry name" value="WH-like_DNA-bd_sf"/>
</dbReference>
<comment type="caution">
    <text evidence="16">The sequence shown here is derived from an EMBL/GenBank/DDBJ whole genome shotgun (WGS) entry which is preliminary data.</text>
</comment>
<evidence type="ECO:0000313" key="17">
    <source>
        <dbReference type="Proteomes" id="UP000276301"/>
    </source>
</evidence>
<comment type="function">
    <text evidence="9">May play the central regulatory role in sporulation. It may be an element of the effector pathway responsible for the activation of sporulation genes in response to nutritional stress. Spo0A may act in concert with spo0H (a sigma factor) to control the expression of some genes that are critical to the sporulation process.</text>
</comment>
<dbReference type="GO" id="GO:0000976">
    <property type="term" value="F:transcription cis-regulatory region binding"/>
    <property type="evidence" value="ECO:0007669"/>
    <property type="project" value="TreeGrafter"/>
</dbReference>
<keyword evidence="12" id="KW-0597">Phosphoprotein</keyword>
<evidence type="ECO:0000256" key="4">
    <source>
        <dbReference type="ARBA" id="ARBA00023015"/>
    </source>
</evidence>
<dbReference type="Pfam" id="PF00072">
    <property type="entry name" value="Response_reg"/>
    <property type="match status" value="1"/>
</dbReference>
<organism evidence="16 17">
    <name type="scientific">Anaerotruncus massiliensis</name>
    <name type="common">ex Liu et al. 2021</name>
    <dbReference type="NCBI Taxonomy" id="2321404"/>
    <lineage>
        <taxon>Bacteria</taxon>
        <taxon>Bacillati</taxon>
        <taxon>Bacillota</taxon>
        <taxon>Clostridia</taxon>
        <taxon>Eubacteriales</taxon>
        <taxon>Oscillospiraceae</taxon>
        <taxon>Anaerotruncus</taxon>
    </lineage>
</organism>
<dbReference type="GO" id="GO:0006355">
    <property type="term" value="P:regulation of DNA-templated transcription"/>
    <property type="evidence" value="ECO:0007669"/>
    <property type="project" value="InterPro"/>
</dbReference>
<keyword evidence="5" id="KW-0843">Virulence</keyword>
<dbReference type="GO" id="GO:0005829">
    <property type="term" value="C:cytosol"/>
    <property type="evidence" value="ECO:0007669"/>
    <property type="project" value="TreeGrafter"/>
</dbReference>
<keyword evidence="6 13" id="KW-0238">DNA-binding</keyword>
<dbReference type="InterPro" id="IPR039420">
    <property type="entry name" value="WalR-like"/>
</dbReference>
<comment type="subcellular location">
    <subcellularLocation>
        <location evidence="1">Cytoplasm</location>
    </subcellularLocation>
</comment>
<dbReference type="Proteomes" id="UP000276301">
    <property type="component" value="Unassembled WGS sequence"/>
</dbReference>
<reference evidence="16 17" key="1">
    <citation type="submission" date="2018-10" db="EMBL/GenBank/DDBJ databases">
        <title>Anaerotruncus faecis sp. nov., isolated from human feces.</title>
        <authorList>
            <person name="Wang Y.-J."/>
        </authorList>
    </citation>
    <scope>NUCLEOTIDE SEQUENCE [LARGE SCALE GENOMIC DNA]</scope>
    <source>
        <strain evidence="16 17">22A2-44</strain>
    </source>
</reference>
<feature type="DNA-binding region" description="OmpR/PhoB-type" evidence="13">
    <location>
        <begin position="125"/>
        <end position="222"/>
    </location>
</feature>
<dbReference type="PROSITE" id="PS50110">
    <property type="entry name" value="RESPONSE_REGULATORY"/>
    <property type="match status" value="1"/>
</dbReference>
<evidence type="ECO:0000256" key="10">
    <source>
        <dbReference type="ARBA" id="ARBA00037471"/>
    </source>
</evidence>
<evidence type="ECO:0000256" key="9">
    <source>
        <dbReference type="ARBA" id="ARBA00024867"/>
    </source>
</evidence>
<dbReference type="PANTHER" id="PTHR48111">
    <property type="entry name" value="REGULATOR OF RPOS"/>
    <property type="match status" value="1"/>
</dbReference>
<dbReference type="CDD" id="cd00383">
    <property type="entry name" value="trans_reg_C"/>
    <property type="match status" value="1"/>
</dbReference>
<evidence type="ECO:0000313" key="16">
    <source>
        <dbReference type="EMBL" id="RLL09760.1"/>
    </source>
</evidence>
<sequence length="227" mass="25959">MATILIVDDDRKICRLEDIYLRSEGFDTLVARDGFEALSIIGQKRVDLIVADILMPNLDGQGLLRALREHYIATPVLMMTSKSAFEDKKRLFECGADDYMVKPVDLEELVLRIRAILRRYNISNARQLRIGDTILDYSSLEVRAPGGTLTLPQKEFYLLFLLLSYPGRIFTRQELMDELWGTDTNTSPRTVDVHINRLRSRFAGREDFEISTIRGLGYKGVIKAAVR</sequence>
<evidence type="ECO:0000256" key="7">
    <source>
        <dbReference type="ARBA" id="ARBA00023159"/>
    </source>
</evidence>